<dbReference type="InterPro" id="IPR003462">
    <property type="entry name" value="ODC_Mu_crystall"/>
</dbReference>
<dbReference type="Gene3D" id="3.30.1780.10">
    <property type="entry name" value="ornithine cyclodeaminase, domain 1"/>
    <property type="match status" value="1"/>
</dbReference>
<dbReference type="SUPFAM" id="SSF51735">
    <property type="entry name" value="NAD(P)-binding Rossmann-fold domains"/>
    <property type="match status" value="1"/>
</dbReference>
<dbReference type="EMBL" id="JAUSUY010000012">
    <property type="protein sequence ID" value="MDT3427542.1"/>
    <property type="molecule type" value="Genomic_DNA"/>
</dbReference>
<gene>
    <name evidence="1" type="ORF">J2Z22_003105</name>
</gene>
<evidence type="ECO:0000313" key="1">
    <source>
        <dbReference type="EMBL" id="MDT3427542.1"/>
    </source>
</evidence>
<dbReference type="EC" id="4.3.1.12" evidence="1"/>
<accession>A0ABU3H9N6</accession>
<organism evidence="1 2">
    <name type="scientific">Paenibacillus forsythiae</name>
    <dbReference type="NCBI Taxonomy" id="365616"/>
    <lineage>
        <taxon>Bacteria</taxon>
        <taxon>Bacillati</taxon>
        <taxon>Bacillota</taxon>
        <taxon>Bacilli</taxon>
        <taxon>Bacillales</taxon>
        <taxon>Paenibacillaceae</taxon>
        <taxon>Paenibacillus</taxon>
    </lineage>
</organism>
<dbReference type="RefSeq" id="WP_025698968.1">
    <property type="nucleotide sequence ID" value="NZ_JAUSUY010000012.1"/>
</dbReference>
<dbReference type="InterPro" id="IPR036291">
    <property type="entry name" value="NAD(P)-bd_dom_sf"/>
</dbReference>
<proteinExistence type="predicted"/>
<dbReference type="InterPro" id="IPR023401">
    <property type="entry name" value="ODC_N"/>
</dbReference>
<dbReference type="GO" id="GO:0008473">
    <property type="term" value="F:ornithine cyclodeaminase activity"/>
    <property type="evidence" value="ECO:0007669"/>
    <property type="project" value="UniProtKB-EC"/>
</dbReference>
<dbReference type="Pfam" id="PF02423">
    <property type="entry name" value="OCD_Mu_crystall"/>
    <property type="match status" value="1"/>
</dbReference>
<sequence>MIYLNTNSLNEMGIDWNQTTQVINYTVSALEKGNYSQPIKPYLRFNDPVNRIIAMPAYVGGDINMAGIKWIASFPGNIKHGVKRAHSVTVLNHPDNGIPVCIINSALISGIRTASVSGVMIQKYISLSDLNGFNIGITGFGPIGRLHLQMLYALLGERINQVCLYDIAAVELHYVPAGLKDKVRVVSHWSDAYLEADIFITCTVSKERYIDQKPKEGALLLNVSLRDFTQDILSFDPLIIVDDWDEVCRENTDIELFHQQKGLKKSDTIAISDSRIDEKLTQKAKARPMMFNPMGMAVFDVAIASLYYEKALREGVGLLE</sequence>
<reference evidence="1 2" key="1">
    <citation type="submission" date="2023-07" db="EMBL/GenBank/DDBJ databases">
        <title>Genomic Encyclopedia of Type Strains, Phase IV (KMG-IV): sequencing the most valuable type-strain genomes for metagenomic binning, comparative biology and taxonomic classification.</title>
        <authorList>
            <person name="Goeker M."/>
        </authorList>
    </citation>
    <scope>NUCLEOTIDE SEQUENCE [LARGE SCALE GENOMIC DNA]</scope>
    <source>
        <strain evidence="1 2">T98</strain>
    </source>
</reference>
<comment type="caution">
    <text evidence="1">The sequence shown here is derived from an EMBL/GenBank/DDBJ whole genome shotgun (WGS) entry which is preliminary data.</text>
</comment>
<protein>
    <submittedName>
        <fullName evidence="1">Ornithine cyclodeaminase</fullName>
        <ecNumber evidence="1">4.3.1.12</ecNumber>
    </submittedName>
</protein>
<dbReference type="PIRSF" id="PIRSF001439">
    <property type="entry name" value="CryM"/>
    <property type="match status" value="1"/>
</dbReference>
<dbReference type="Gene3D" id="3.40.50.720">
    <property type="entry name" value="NAD(P)-binding Rossmann-like Domain"/>
    <property type="match status" value="1"/>
</dbReference>
<dbReference type="Proteomes" id="UP001248709">
    <property type="component" value="Unassembled WGS sequence"/>
</dbReference>
<evidence type="ECO:0000313" key="2">
    <source>
        <dbReference type="Proteomes" id="UP001248709"/>
    </source>
</evidence>
<name>A0ABU3H9N6_9BACL</name>
<keyword evidence="2" id="KW-1185">Reference proteome</keyword>
<keyword evidence="1" id="KW-0456">Lyase</keyword>
<dbReference type="PANTHER" id="PTHR13812:SF19">
    <property type="entry name" value="KETIMINE REDUCTASE MU-CRYSTALLIN"/>
    <property type="match status" value="1"/>
</dbReference>
<dbReference type="PANTHER" id="PTHR13812">
    <property type="entry name" value="KETIMINE REDUCTASE MU-CRYSTALLIN"/>
    <property type="match status" value="1"/>
</dbReference>